<evidence type="ECO:0000259" key="14">
    <source>
        <dbReference type="PROSITE" id="PS01124"/>
    </source>
</evidence>
<evidence type="ECO:0000313" key="16">
    <source>
        <dbReference type="Proteomes" id="UP000469185"/>
    </source>
</evidence>
<keyword evidence="6" id="KW-0479">Metal-binding</keyword>
<evidence type="ECO:0000256" key="8">
    <source>
        <dbReference type="ARBA" id="ARBA00022833"/>
    </source>
</evidence>
<dbReference type="GO" id="GO:0005737">
    <property type="term" value="C:cytoplasm"/>
    <property type="evidence" value="ECO:0007669"/>
    <property type="project" value="TreeGrafter"/>
</dbReference>
<keyword evidence="11" id="KW-0010">Activator</keyword>
<evidence type="ECO:0000256" key="12">
    <source>
        <dbReference type="ARBA" id="ARBA00023163"/>
    </source>
</evidence>
<dbReference type="InterPro" id="IPR010316">
    <property type="entry name" value="AlkA_N"/>
</dbReference>
<dbReference type="SMART" id="SM00342">
    <property type="entry name" value="HTH_ARAC"/>
    <property type="match status" value="1"/>
</dbReference>
<dbReference type="SUPFAM" id="SSF46689">
    <property type="entry name" value="Homeodomain-like"/>
    <property type="match status" value="1"/>
</dbReference>
<dbReference type="RefSeq" id="WP_163817965.1">
    <property type="nucleotide sequence ID" value="NZ_JAAGOB010000004.1"/>
</dbReference>
<dbReference type="Gene3D" id="1.10.1670.10">
    <property type="entry name" value="Helix-hairpin-Helix base-excision DNA repair enzymes (C-terminal)"/>
    <property type="match status" value="1"/>
</dbReference>
<dbReference type="GO" id="GO:0032259">
    <property type="term" value="P:methylation"/>
    <property type="evidence" value="ECO:0007669"/>
    <property type="project" value="UniProtKB-KW"/>
</dbReference>
<dbReference type="EMBL" id="JAAGOB010000004">
    <property type="protein sequence ID" value="NED95302.1"/>
    <property type="molecule type" value="Genomic_DNA"/>
</dbReference>
<dbReference type="GO" id="GO:0043565">
    <property type="term" value="F:sequence-specific DNA binding"/>
    <property type="evidence" value="ECO:0007669"/>
    <property type="project" value="InterPro"/>
</dbReference>
<keyword evidence="9" id="KW-0805">Transcription regulation</keyword>
<comment type="catalytic activity">
    <reaction evidence="1">
        <text>Hydrolysis of alkylated DNA, releasing 3-methyladenine, 3-methylguanine, 7-methylguanine and 7-methyladenine.</text>
        <dbReference type="EC" id="3.2.2.21"/>
    </reaction>
</comment>
<evidence type="ECO:0000256" key="13">
    <source>
        <dbReference type="ARBA" id="ARBA00023204"/>
    </source>
</evidence>
<dbReference type="SUPFAM" id="SSF55945">
    <property type="entry name" value="TATA-box binding protein-like"/>
    <property type="match status" value="1"/>
</dbReference>
<sequence>MLDDELCYRAVGSRDSRFDGIFYSGVTSTGIYCRPSCPARTPKRENIRFYRSAAEAQSAGFRACRRCRPDTTPGSPEWNVRADVTARAMRLIADGVVDREGVHGLADRLGYSERQLHRSLVDEVGAGPLRLARSQRSHTARTLLETTTLPITEIAFAAGFASVRQFNDTMREVYGSTPTALRTRAAKVAGKSRTGGRAEDIAVCQGPAGTVQLRLAHRRPADILGLLQFLAVRAVPGVEEVVGTTYRRSVSLPHGPAVVELTPATGWVHAVIRLTDPRDLTAAVARCRRVFDLDADPGAVDAVLGSDPALRPLVEATPGTLLPGTVDGHELAIRGVLGQQVSVAAARTIAGRLVVAHGKPLDAPVGTVTHTFPHVDELASVDPATFPMPRSRQRTLHEVAARLADGRVRLDPGADRDAAERELQEIPGIGPWTSSYVRMRALGDPDVFLPTDLGVKHGMQALGLEPAPNAVAEHSQRWRPWRSYALMHVWAAATNASAT</sequence>
<dbReference type="GO" id="GO:0032131">
    <property type="term" value="F:alkylated DNA binding"/>
    <property type="evidence" value="ECO:0007669"/>
    <property type="project" value="TreeGrafter"/>
</dbReference>
<keyword evidence="12" id="KW-0804">Transcription</keyword>
<dbReference type="GO" id="GO:0003700">
    <property type="term" value="F:DNA-binding transcription factor activity"/>
    <property type="evidence" value="ECO:0007669"/>
    <property type="project" value="InterPro"/>
</dbReference>
<dbReference type="InterPro" id="IPR003265">
    <property type="entry name" value="HhH-GPD_domain"/>
</dbReference>
<dbReference type="InterPro" id="IPR018060">
    <property type="entry name" value="HTH_AraC"/>
</dbReference>
<dbReference type="SMART" id="SM00478">
    <property type="entry name" value="ENDO3c"/>
    <property type="match status" value="1"/>
</dbReference>
<comment type="caution">
    <text evidence="15">The sequence shown here is derived from an EMBL/GenBank/DDBJ whole genome shotgun (WGS) entry which is preliminary data.</text>
</comment>
<reference evidence="15 16" key="1">
    <citation type="submission" date="2020-02" db="EMBL/GenBank/DDBJ databases">
        <authorList>
            <person name="Li X.-J."/>
            <person name="Feng X.-M."/>
        </authorList>
    </citation>
    <scope>NUCLEOTIDE SEQUENCE [LARGE SCALE GENOMIC DNA]</scope>
    <source>
        <strain evidence="15 16">CGMCC 4.7225</strain>
    </source>
</reference>
<evidence type="ECO:0000256" key="10">
    <source>
        <dbReference type="ARBA" id="ARBA00023125"/>
    </source>
</evidence>
<dbReference type="InterPro" id="IPR037046">
    <property type="entry name" value="AlkA_N_sf"/>
</dbReference>
<dbReference type="Gene3D" id="3.40.10.10">
    <property type="entry name" value="DNA Methylphosphotriester Repair Domain"/>
    <property type="match status" value="1"/>
</dbReference>
<accession>A0A6N9YK18</accession>
<dbReference type="InterPro" id="IPR035451">
    <property type="entry name" value="Ada-like_dom_sf"/>
</dbReference>
<dbReference type="Gene3D" id="1.10.10.60">
    <property type="entry name" value="Homeodomain-like"/>
    <property type="match status" value="1"/>
</dbReference>
<dbReference type="InterPro" id="IPR023170">
    <property type="entry name" value="HhH_base_excis_C"/>
</dbReference>
<dbReference type="FunFam" id="3.40.10.10:FF:000001">
    <property type="entry name" value="DNA-3-methyladenine glycosylase 2"/>
    <property type="match status" value="1"/>
</dbReference>
<dbReference type="SUPFAM" id="SSF57884">
    <property type="entry name" value="Ada DNA repair protein, N-terminal domain (N-Ada 10)"/>
    <property type="match status" value="1"/>
</dbReference>
<keyword evidence="8" id="KW-0862">Zinc</keyword>
<evidence type="ECO:0000256" key="9">
    <source>
        <dbReference type="ARBA" id="ARBA00023015"/>
    </source>
</evidence>
<keyword evidence="13" id="KW-0234">DNA repair</keyword>
<keyword evidence="4" id="KW-0489">Methyltransferase</keyword>
<dbReference type="PANTHER" id="PTHR43003">
    <property type="entry name" value="DNA-3-METHYLADENINE GLYCOSYLASE"/>
    <property type="match status" value="1"/>
</dbReference>
<dbReference type="AlphaFoldDB" id="A0A6N9YK18"/>
<dbReference type="CDD" id="cd00056">
    <property type="entry name" value="ENDO3c"/>
    <property type="match status" value="1"/>
</dbReference>
<comment type="cofactor">
    <cofactor evidence="2">
        <name>Zn(2+)</name>
        <dbReference type="ChEBI" id="CHEBI:29105"/>
    </cofactor>
</comment>
<evidence type="ECO:0000256" key="11">
    <source>
        <dbReference type="ARBA" id="ARBA00023159"/>
    </source>
</evidence>
<dbReference type="InterPro" id="IPR051912">
    <property type="entry name" value="Alkylbase_DNA_Glycosylase/TA"/>
</dbReference>
<dbReference type="GO" id="GO:0008168">
    <property type="term" value="F:methyltransferase activity"/>
    <property type="evidence" value="ECO:0007669"/>
    <property type="project" value="UniProtKB-KW"/>
</dbReference>
<organism evidence="15 16">
    <name type="scientific">Phytoactinopolyspora alkaliphila</name>
    <dbReference type="NCBI Taxonomy" id="1783498"/>
    <lineage>
        <taxon>Bacteria</taxon>
        <taxon>Bacillati</taxon>
        <taxon>Actinomycetota</taxon>
        <taxon>Actinomycetes</taxon>
        <taxon>Jiangellales</taxon>
        <taxon>Jiangellaceae</taxon>
        <taxon>Phytoactinopolyspora</taxon>
    </lineage>
</organism>
<dbReference type="Pfam" id="PF12833">
    <property type="entry name" value="HTH_18"/>
    <property type="match status" value="1"/>
</dbReference>
<dbReference type="Proteomes" id="UP000469185">
    <property type="component" value="Unassembled WGS sequence"/>
</dbReference>
<evidence type="ECO:0000256" key="7">
    <source>
        <dbReference type="ARBA" id="ARBA00022763"/>
    </source>
</evidence>
<keyword evidence="16" id="KW-1185">Reference proteome</keyword>
<dbReference type="PROSITE" id="PS01124">
    <property type="entry name" value="HTH_ARAC_FAMILY_2"/>
    <property type="match status" value="1"/>
</dbReference>
<dbReference type="Gene3D" id="3.30.310.20">
    <property type="entry name" value="DNA-3-methyladenine glycosylase AlkA, N-terminal domain"/>
    <property type="match status" value="1"/>
</dbReference>
<feature type="domain" description="HTH araC/xylS-type" evidence="14">
    <location>
        <begin position="86"/>
        <end position="184"/>
    </location>
</feature>
<keyword evidence="5" id="KW-0808">Transferase</keyword>
<dbReference type="GO" id="GO:0008725">
    <property type="term" value="F:DNA-3-methyladenine glycosylase activity"/>
    <property type="evidence" value="ECO:0007669"/>
    <property type="project" value="TreeGrafter"/>
</dbReference>
<dbReference type="EC" id="3.2.2.21" evidence="3"/>
<name>A0A6N9YK18_9ACTN</name>
<dbReference type="Pfam" id="PF06029">
    <property type="entry name" value="AlkA_N"/>
    <property type="match status" value="1"/>
</dbReference>
<dbReference type="GO" id="GO:0032993">
    <property type="term" value="C:protein-DNA complex"/>
    <property type="evidence" value="ECO:0007669"/>
    <property type="project" value="TreeGrafter"/>
</dbReference>
<dbReference type="GO" id="GO:0008270">
    <property type="term" value="F:zinc ion binding"/>
    <property type="evidence" value="ECO:0007669"/>
    <property type="project" value="InterPro"/>
</dbReference>
<dbReference type="InterPro" id="IPR009057">
    <property type="entry name" value="Homeodomain-like_sf"/>
</dbReference>
<dbReference type="Pfam" id="PF02805">
    <property type="entry name" value="Ada_Zn_binding"/>
    <property type="match status" value="1"/>
</dbReference>
<proteinExistence type="predicted"/>
<evidence type="ECO:0000256" key="1">
    <source>
        <dbReference type="ARBA" id="ARBA00000086"/>
    </source>
</evidence>
<keyword evidence="7" id="KW-0227">DNA damage</keyword>
<dbReference type="GO" id="GO:0006307">
    <property type="term" value="P:DNA alkylation repair"/>
    <property type="evidence" value="ECO:0007669"/>
    <property type="project" value="TreeGrafter"/>
</dbReference>
<protein>
    <recommendedName>
        <fullName evidence="3">DNA-3-methyladenine glycosylase II</fullName>
        <ecNumber evidence="3">3.2.2.21</ecNumber>
    </recommendedName>
</protein>
<evidence type="ECO:0000256" key="4">
    <source>
        <dbReference type="ARBA" id="ARBA00022603"/>
    </source>
</evidence>
<evidence type="ECO:0000256" key="5">
    <source>
        <dbReference type="ARBA" id="ARBA00022679"/>
    </source>
</evidence>
<dbReference type="PANTHER" id="PTHR43003:SF13">
    <property type="entry name" value="DNA-3-METHYLADENINE GLYCOSYLASE 2"/>
    <property type="match status" value="1"/>
</dbReference>
<evidence type="ECO:0000256" key="3">
    <source>
        <dbReference type="ARBA" id="ARBA00012000"/>
    </source>
</evidence>
<evidence type="ECO:0000256" key="6">
    <source>
        <dbReference type="ARBA" id="ARBA00022723"/>
    </source>
</evidence>
<keyword evidence="10" id="KW-0238">DNA-binding</keyword>
<dbReference type="GO" id="GO:0043916">
    <property type="term" value="F:DNA-7-methylguanine glycosylase activity"/>
    <property type="evidence" value="ECO:0007669"/>
    <property type="project" value="TreeGrafter"/>
</dbReference>
<dbReference type="GO" id="GO:0006285">
    <property type="term" value="P:base-excision repair, AP site formation"/>
    <property type="evidence" value="ECO:0007669"/>
    <property type="project" value="TreeGrafter"/>
</dbReference>
<gene>
    <name evidence="15" type="ORF">G1H11_08235</name>
</gene>
<evidence type="ECO:0000313" key="15">
    <source>
        <dbReference type="EMBL" id="NED95302.1"/>
    </source>
</evidence>
<evidence type="ECO:0000256" key="2">
    <source>
        <dbReference type="ARBA" id="ARBA00001947"/>
    </source>
</evidence>
<dbReference type="Gene3D" id="1.10.340.30">
    <property type="entry name" value="Hypothetical protein, domain 2"/>
    <property type="match status" value="1"/>
</dbReference>
<dbReference type="InterPro" id="IPR011257">
    <property type="entry name" value="DNA_glycosylase"/>
</dbReference>
<dbReference type="SMART" id="SM01009">
    <property type="entry name" value="AlkA_N"/>
    <property type="match status" value="1"/>
</dbReference>
<dbReference type="SUPFAM" id="SSF48150">
    <property type="entry name" value="DNA-glycosylase"/>
    <property type="match status" value="1"/>
</dbReference>
<dbReference type="InterPro" id="IPR004026">
    <property type="entry name" value="Ada_DNA_repair_Zn-bd"/>
</dbReference>